<dbReference type="Proteomes" id="UP000014071">
    <property type="component" value="Unassembled WGS sequence"/>
</dbReference>
<keyword evidence="1" id="KW-0732">Signal</keyword>
<evidence type="ECO:0000313" key="3">
    <source>
        <dbReference type="Proteomes" id="UP000014071"/>
    </source>
</evidence>
<dbReference type="HOGENOM" id="CLU_2185126_0_0_1"/>
<dbReference type="EMBL" id="DF238776">
    <property type="protein sequence ID" value="GAC93459.1"/>
    <property type="molecule type" value="Genomic_DNA"/>
</dbReference>
<evidence type="ECO:0000313" key="2">
    <source>
        <dbReference type="EMBL" id="GAC93459.1"/>
    </source>
</evidence>
<feature type="chain" id="PRO_5004478108" description="Secreted protein" evidence="1">
    <location>
        <begin position="25"/>
        <end position="109"/>
    </location>
</feature>
<name>R9NXT8_PSEHS</name>
<accession>R9NXT8</accession>
<dbReference type="AlphaFoldDB" id="R9NXT8"/>
<protein>
    <recommendedName>
        <fullName evidence="4">Secreted protein</fullName>
    </recommendedName>
</protein>
<organism evidence="2 3">
    <name type="scientific">Pseudozyma hubeiensis (strain SY62)</name>
    <name type="common">Yeast</name>
    <dbReference type="NCBI Taxonomy" id="1305764"/>
    <lineage>
        <taxon>Eukaryota</taxon>
        <taxon>Fungi</taxon>
        <taxon>Dikarya</taxon>
        <taxon>Basidiomycota</taxon>
        <taxon>Ustilaginomycotina</taxon>
        <taxon>Ustilaginomycetes</taxon>
        <taxon>Ustilaginales</taxon>
        <taxon>Ustilaginaceae</taxon>
        <taxon>Pseudozyma</taxon>
    </lineage>
</organism>
<reference evidence="3" key="1">
    <citation type="journal article" date="2013" name="Genome Announc.">
        <title>Draft genome sequence of the basidiomycetous yeast-like fungus Pseudozyma hubeiensis SY62, which produces an abundant amount of the biosurfactant mannosylerythritol lipids.</title>
        <authorList>
            <person name="Konishi M."/>
            <person name="Hatada Y."/>
            <person name="Horiuchi J."/>
        </authorList>
    </citation>
    <scope>NUCLEOTIDE SEQUENCE [LARGE SCALE GENOMIC DNA]</scope>
    <source>
        <strain evidence="3">SY62</strain>
    </source>
</reference>
<proteinExistence type="predicted"/>
<dbReference type="GeneID" id="24106325"/>
<dbReference type="RefSeq" id="XP_012187046.1">
    <property type="nucleotide sequence ID" value="XM_012331656.1"/>
</dbReference>
<gene>
    <name evidence="2" type="ORF">PHSY_001024</name>
</gene>
<feature type="signal peptide" evidence="1">
    <location>
        <begin position="1"/>
        <end position="24"/>
    </location>
</feature>
<sequence>MHMTFLAASLIFFCDLASPPAAFAFRSRFCCALEGFDRKGKRIKKACVNVLSSPCSEGGRNDDDLLCAVTHREVSFESLMRRDEEEHVFLYQDPEIPEPACKFSSETQR</sequence>
<evidence type="ECO:0008006" key="4">
    <source>
        <dbReference type="Google" id="ProtNLM"/>
    </source>
</evidence>
<evidence type="ECO:0000256" key="1">
    <source>
        <dbReference type="SAM" id="SignalP"/>
    </source>
</evidence>
<keyword evidence="3" id="KW-1185">Reference proteome</keyword>